<comment type="similarity">
    <text evidence="2">Belongs to the bacterial sugar transferase family.</text>
</comment>
<sequence length="458" mass="52648">MVSTRESNLYQAHALVQGALLLLSYLLVLFLVLGLLYGQEIPFIPYLKCLAIIMAAFTLEVSTRPEHLRFAMSQSRRVAWRVTMRQASVMTIALLVFLVFSRDQRIARGFLLGYSVFSFFLLLLSNRFWFRELIALLRKRSDSWALRTVVVGPQDWTSSVIAKMTTSSAAFSVDEIITIESDATIAEVEAALQGLEIDLLVVSAYYYRMEVSNYLIERGERRGHRTWIPLELSRCKGRRFVVERVGEIEMLTPPPSPLENTFNTFVKAVFDRSVALIAITLVLPPMMVFVWFLHRRYSPGPMFFVQERMGANNRTFKIFKFRTMKVANDDESRQATADDDRFFPGSGLLRKTSIDEFPQFINVLLGHMSVVGPRPHMAAHEDDFQVYFERYGTRRFVKPGVTGLAQVRGFRGEVKSARDIRNRARHDVLYIRSWSLLLDIRIILRTALAVFKPHSTAY</sequence>
<evidence type="ECO:0000256" key="1">
    <source>
        <dbReference type="ARBA" id="ARBA00004141"/>
    </source>
</evidence>
<dbReference type="PANTHER" id="PTHR30576:SF0">
    <property type="entry name" value="UNDECAPRENYL-PHOSPHATE N-ACETYLGALACTOSAMINYL 1-PHOSPHATE TRANSFERASE-RELATED"/>
    <property type="match status" value="1"/>
</dbReference>
<dbReference type="Proteomes" id="UP000604083">
    <property type="component" value="Unassembled WGS sequence"/>
</dbReference>
<dbReference type="InterPro" id="IPR003362">
    <property type="entry name" value="Bact_transf"/>
</dbReference>
<protein>
    <submittedName>
        <fullName evidence="9">Exopolysaccharide biosynthesis polyprenyl glycosylphosphotransferase</fullName>
    </submittedName>
</protein>
<evidence type="ECO:0000256" key="7">
    <source>
        <dbReference type="SAM" id="Phobius"/>
    </source>
</evidence>
<dbReference type="AlphaFoldDB" id="A0A934RMP9"/>
<evidence type="ECO:0000256" key="2">
    <source>
        <dbReference type="ARBA" id="ARBA00006464"/>
    </source>
</evidence>
<evidence type="ECO:0000256" key="6">
    <source>
        <dbReference type="ARBA" id="ARBA00023136"/>
    </source>
</evidence>
<keyword evidence="5 7" id="KW-1133">Transmembrane helix</keyword>
<dbReference type="GO" id="GO:0016020">
    <property type="term" value="C:membrane"/>
    <property type="evidence" value="ECO:0007669"/>
    <property type="project" value="UniProtKB-SubCell"/>
</dbReference>
<comment type="subcellular location">
    <subcellularLocation>
        <location evidence="1">Membrane</location>
        <topology evidence="1">Multi-pass membrane protein</topology>
    </subcellularLocation>
</comment>
<organism evidence="9 10">
    <name type="scientific">Roseibacillus ishigakijimensis</name>
    <dbReference type="NCBI Taxonomy" id="454146"/>
    <lineage>
        <taxon>Bacteria</taxon>
        <taxon>Pseudomonadati</taxon>
        <taxon>Verrucomicrobiota</taxon>
        <taxon>Verrucomicrobiia</taxon>
        <taxon>Verrucomicrobiales</taxon>
        <taxon>Verrucomicrobiaceae</taxon>
        <taxon>Roseibacillus</taxon>
    </lineage>
</organism>
<feature type="domain" description="Bacterial sugar transferase" evidence="8">
    <location>
        <begin position="267"/>
        <end position="452"/>
    </location>
</feature>
<comment type="caution">
    <text evidence="9">The sequence shown here is derived from an EMBL/GenBank/DDBJ whole genome shotgun (WGS) entry which is preliminary data.</text>
</comment>
<gene>
    <name evidence="9" type="ORF">JIN78_06195</name>
</gene>
<evidence type="ECO:0000313" key="10">
    <source>
        <dbReference type="Proteomes" id="UP000604083"/>
    </source>
</evidence>
<feature type="transmembrane region" description="Helical" evidence="7">
    <location>
        <begin position="82"/>
        <end position="100"/>
    </location>
</feature>
<dbReference type="EMBL" id="JAENIO010000011">
    <property type="protein sequence ID" value="MBK1833648.1"/>
    <property type="molecule type" value="Genomic_DNA"/>
</dbReference>
<evidence type="ECO:0000256" key="4">
    <source>
        <dbReference type="ARBA" id="ARBA00022692"/>
    </source>
</evidence>
<feature type="transmembrane region" description="Helical" evidence="7">
    <location>
        <begin position="12"/>
        <end position="37"/>
    </location>
</feature>
<keyword evidence="4 7" id="KW-0812">Transmembrane</keyword>
<dbReference type="RefSeq" id="WP_200391083.1">
    <property type="nucleotide sequence ID" value="NZ_JAENIO010000011.1"/>
</dbReference>
<dbReference type="GO" id="GO:0016780">
    <property type="term" value="F:phosphotransferase activity, for other substituted phosphate groups"/>
    <property type="evidence" value="ECO:0007669"/>
    <property type="project" value="TreeGrafter"/>
</dbReference>
<keyword evidence="10" id="KW-1185">Reference proteome</keyword>
<proteinExistence type="inferred from homology"/>
<keyword evidence="6 7" id="KW-0472">Membrane</keyword>
<name>A0A934RMP9_9BACT</name>
<dbReference type="Pfam" id="PF02397">
    <property type="entry name" value="Bac_transf"/>
    <property type="match status" value="1"/>
</dbReference>
<reference evidence="9" key="1">
    <citation type="submission" date="2021-01" db="EMBL/GenBank/DDBJ databases">
        <title>Modified the classification status of verrucomicrobia.</title>
        <authorList>
            <person name="Feng X."/>
        </authorList>
    </citation>
    <scope>NUCLEOTIDE SEQUENCE</scope>
    <source>
        <strain evidence="9">KCTC 12986</strain>
    </source>
</reference>
<evidence type="ECO:0000256" key="3">
    <source>
        <dbReference type="ARBA" id="ARBA00022679"/>
    </source>
</evidence>
<evidence type="ECO:0000256" key="5">
    <source>
        <dbReference type="ARBA" id="ARBA00022989"/>
    </source>
</evidence>
<evidence type="ECO:0000313" key="9">
    <source>
        <dbReference type="EMBL" id="MBK1833648.1"/>
    </source>
</evidence>
<dbReference type="InterPro" id="IPR017475">
    <property type="entry name" value="EPS_sugar_tfrase"/>
</dbReference>
<feature type="transmembrane region" description="Helical" evidence="7">
    <location>
        <begin position="274"/>
        <end position="293"/>
    </location>
</feature>
<evidence type="ECO:0000259" key="8">
    <source>
        <dbReference type="Pfam" id="PF02397"/>
    </source>
</evidence>
<accession>A0A934RMP9</accession>
<dbReference type="PANTHER" id="PTHR30576">
    <property type="entry name" value="COLANIC BIOSYNTHESIS UDP-GLUCOSE LIPID CARRIER TRANSFERASE"/>
    <property type="match status" value="1"/>
</dbReference>
<keyword evidence="3" id="KW-0808">Transferase</keyword>
<dbReference type="NCBIfam" id="TIGR03025">
    <property type="entry name" value="EPS_sugtrans"/>
    <property type="match status" value="1"/>
</dbReference>
<feature type="transmembrane region" description="Helical" evidence="7">
    <location>
        <begin position="106"/>
        <end position="130"/>
    </location>
</feature>